<dbReference type="InterPro" id="IPR009078">
    <property type="entry name" value="Ferritin-like_SF"/>
</dbReference>
<dbReference type="PANTHER" id="PTHR30565">
    <property type="entry name" value="PROTEIN YCIF"/>
    <property type="match status" value="1"/>
</dbReference>
<dbReference type="InterPro" id="IPR012347">
    <property type="entry name" value="Ferritin-like"/>
</dbReference>
<proteinExistence type="predicted"/>
<sequence>MESQALKELIKQGLAADKAGSKIGAESTADIQNNASHPDLLALLDKGNTTSKEWAQRIDRAITEVGGVAERPNEVLEAHYRVSKEISSEAQTDEVRDLGIIASGQLALHYWIASFGTLKAYAEAVGLSQTAREMQASVEEAKQLDEEFTALAQKMLAVK</sequence>
<keyword evidence="3" id="KW-1185">Reference proteome</keyword>
<evidence type="ECO:0000256" key="1">
    <source>
        <dbReference type="SAM" id="Coils"/>
    </source>
</evidence>
<reference evidence="2 3" key="1">
    <citation type="submission" date="2022-03" db="EMBL/GenBank/DDBJ databases">
        <title>Hymenobactersp. isolated from the air.</title>
        <authorList>
            <person name="Won M."/>
            <person name="Kwon S.-W."/>
        </authorList>
    </citation>
    <scope>NUCLEOTIDE SEQUENCE [LARGE SCALE GENOMIC DNA]</scope>
    <source>
        <strain evidence="2 3">KACC 21982</strain>
    </source>
</reference>
<protein>
    <submittedName>
        <fullName evidence="2">DUF892 family protein</fullName>
    </submittedName>
</protein>
<feature type="coiled-coil region" evidence="1">
    <location>
        <begin position="127"/>
        <end position="154"/>
    </location>
</feature>
<dbReference type="Proteomes" id="UP000831113">
    <property type="component" value="Chromosome"/>
</dbReference>
<dbReference type="InterPro" id="IPR010287">
    <property type="entry name" value="DUF892_YciF-like"/>
</dbReference>
<dbReference type="SUPFAM" id="SSF47240">
    <property type="entry name" value="Ferritin-like"/>
    <property type="match status" value="1"/>
</dbReference>
<organism evidence="2 3">
    <name type="scientific">Hymenobacter tibetensis</name>
    <dbReference type="NCBI Taxonomy" id="497967"/>
    <lineage>
        <taxon>Bacteria</taxon>
        <taxon>Pseudomonadati</taxon>
        <taxon>Bacteroidota</taxon>
        <taxon>Cytophagia</taxon>
        <taxon>Cytophagales</taxon>
        <taxon>Hymenobacteraceae</taxon>
        <taxon>Hymenobacter</taxon>
    </lineage>
</organism>
<dbReference type="EMBL" id="CP094669">
    <property type="protein sequence ID" value="UOG73351.1"/>
    <property type="molecule type" value="Genomic_DNA"/>
</dbReference>
<gene>
    <name evidence="2" type="ORF">MTX78_14590</name>
</gene>
<keyword evidence="1" id="KW-0175">Coiled coil</keyword>
<dbReference type="Gene3D" id="1.20.1260.10">
    <property type="match status" value="1"/>
</dbReference>
<dbReference type="RefSeq" id="WP_243795650.1">
    <property type="nucleotide sequence ID" value="NZ_CP094669.1"/>
</dbReference>
<dbReference type="InterPro" id="IPR047114">
    <property type="entry name" value="YciF"/>
</dbReference>
<evidence type="ECO:0000313" key="2">
    <source>
        <dbReference type="EMBL" id="UOG73351.1"/>
    </source>
</evidence>
<name>A0ABY4CTA7_9BACT</name>
<dbReference type="Pfam" id="PF05974">
    <property type="entry name" value="DUF892"/>
    <property type="match status" value="1"/>
</dbReference>
<dbReference type="PANTHER" id="PTHR30565:SF9">
    <property type="entry name" value="PROTEIN YCIF"/>
    <property type="match status" value="1"/>
</dbReference>
<accession>A0ABY4CTA7</accession>
<evidence type="ECO:0000313" key="3">
    <source>
        <dbReference type="Proteomes" id="UP000831113"/>
    </source>
</evidence>